<name>A0A401ZZR2_9CHLR</name>
<organism evidence="1 2">
    <name type="scientific">Tengunoibacter tsumagoiensis</name>
    <dbReference type="NCBI Taxonomy" id="2014871"/>
    <lineage>
        <taxon>Bacteria</taxon>
        <taxon>Bacillati</taxon>
        <taxon>Chloroflexota</taxon>
        <taxon>Ktedonobacteria</taxon>
        <taxon>Ktedonobacterales</taxon>
        <taxon>Dictyobacteraceae</taxon>
        <taxon>Tengunoibacter</taxon>
    </lineage>
</organism>
<dbReference type="AlphaFoldDB" id="A0A401ZZR2"/>
<comment type="caution">
    <text evidence="1">The sequence shown here is derived from an EMBL/GenBank/DDBJ whole genome shotgun (WGS) entry which is preliminary data.</text>
</comment>
<sequence length="275" mass="30730">MTTIRSARYESFTEGLAPYWTQTVLGTGSLSLQDAALRMEIQSLHKGHYADAQIDDYGKLARSAFPWRPPLRMEVRARSSLPAATQTSTISTPDILRGTAGFGFWNYPFSVRGDLLMLPEAIWFFYASPPSNMALVPDIPGWGWKAQVVHTMRPGAFLSLLPTALTAGWGLLTQQTQSAARWVQRLSGAHEALLTTPLEEWHTYTLEWKSSCADFWVDGHHVLHAPQPPTRPLGFVAWLDNQYAIATPQGHFRFGTVMSETEWFEIAALSIVPLI</sequence>
<evidence type="ECO:0000313" key="2">
    <source>
        <dbReference type="Proteomes" id="UP000287352"/>
    </source>
</evidence>
<protein>
    <recommendedName>
        <fullName evidence="3">GH16 domain-containing protein</fullName>
    </recommendedName>
</protein>
<dbReference type="SUPFAM" id="SSF49899">
    <property type="entry name" value="Concanavalin A-like lectins/glucanases"/>
    <property type="match status" value="1"/>
</dbReference>
<dbReference type="OrthoDB" id="160693at2"/>
<dbReference type="Proteomes" id="UP000287352">
    <property type="component" value="Unassembled WGS sequence"/>
</dbReference>
<dbReference type="EMBL" id="BIFR01000001">
    <property type="protein sequence ID" value="GCE12358.1"/>
    <property type="molecule type" value="Genomic_DNA"/>
</dbReference>
<dbReference type="RefSeq" id="WP_126579988.1">
    <property type="nucleotide sequence ID" value="NZ_BIFR01000001.1"/>
</dbReference>
<accession>A0A401ZZR2</accession>
<proteinExistence type="predicted"/>
<dbReference type="Gene3D" id="2.60.120.200">
    <property type="match status" value="1"/>
</dbReference>
<gene>
    <name evidence="1" type="ORF">KTT_22170</name>
</gene>
<evidence type="ECO:0008006" key="3">
    <source>
        <dbReference type="Google" id="ProtNLM"/>
    </source>
</evidence>
<keyword evidence="2" id="KW-1185">Reference proteome</keyword>
<dbReference type="InterPro" id="IPR013320">
    <property type="entry name" value="ConA-like_dom_sf"/>
</dbReference>
<reference evidence="2" key="1">
    <citation type="submission" date="2018-12" db="EMBL/GenBank/DDBJ databases">
        <title>Tengunoibacter tsumagoiensis gen. nov., sp. nov., Dictyobacter kobayashii sp. nov., D. alpinus sp. nov., and D. joshuensis sp. nov. and description of Dictyobacteraceae fam. nov. within the order Ktedonobacterales isolated from Tengu-no-mugimeshi.</title>
        <authorList>
            <person name="Wang C.M."/>
            <person name="Zheng Y."/>
            <person name="Sakai Y."/>
            <person name="Toyoda A."/>
            <person name="Minakuchi Y."/>
            <person name="Abe K."/>
            <person name="Yokota A."/>
            <person name="Yabe S."/>
        </authorList>
    </citation>
    <scope>NUCLEOTIDE SEQUENCE [LARGE SCALE GENOMIC DNA]</scope>
    <source>
        <strain evidence="2">Uno3</strain>
    </source>
</reference>
<evidence type="ECO:0000313" key="1">
    <source>
        <dbReference type="EMBL" id="GCE12358.1"/>
    </source>
</evidence>